<sequence length="39" mass="4477">MGRSTEMFTESPNTFVGINKIKMMEKYGIALYFIDISVN</sequence>
<accession>B3V6Y5</accession>
<name>B3V6Y5_9ARCH</name>
<dbReference type="EMBL" id="EU686646">
    <property type="protein sequence ID" value="ACF10058.1"/>
    <property type="molecule type" value="Genomic_DNA"/>
</dbReference>
<dbReference type="AlphaFoldDB" id="B3V6Y5"/>
<organism evidence="1">
    <name type="scientific">uncultured marine crenarchaeote SAT1000-21-C11</name>
    <dbReference type="NCBI Taxonomy" id="526689"/>
    <lineage>
        <taxon>Archaea</taxon>
        <taxon>Nitrososphaerota</taxon>
        <taxon>Nitrososphaeria</taxon>
        <taxon>Nitrosopumilales</taxon>
        <taxon>environmental samples</taxon>
    </lineage>
</organism>
<reference evidence="1" key="1">
    <citation type="journal article" date="2008" name="ISME J.">
        <title>Hindsight in the relative abundance, metabolic potential and genome dynamics of uncultivated marine archaea from comparative metagenomic analyses of bathypelagic plankton of different oceanic regions.</title>
        <authorList>
            <person name="Martin-Cuadrado A.B."/>
            <person name="Rodriguez-Valera F."/>
            <person name="Moreira D."/>
            <person name="Alba J.C."/>
            <person name="Ivars-Martinez E."/>
            <person name="Henn M.R."/>
            <person name="Talla E."/>
            <person name="Lopez-Garcia P."/>
        </authorList>
    </citation>
    <scope>NUCLEOTIDE SEQUENCE</scope>
</reference>
<reference evidence="1" key="2">
    <citation type="submission" date="2008-05" db="EMBL/GenBank/DDBJ databases">
        <authorList>
            <person name="Martin-Cuadrado A.-B."/>
            <person name="Rodriguez-Valera F."/>
            <person name="Moreira D."/>
            <person name="Alba J.-C."/>
            <person name="Ivars-Martinez E."/>
            <person name="Henn M.R."/>
            <person name="Talla E."/>
            <person name="Lopez-Garcia P."/>
        </authorList>
    </citation>
    <scope>NUCLEOTIDE SEQUENCE</scope>
</reference>
<proteinExistence type="predicted"/>
<protein>
    <submittedName>
        <fullName evidence="1">Uncharacterized protein</fullName>
    </submittedName>
</protein>
<evidence type="ECO:0000313" key="1">
    <source>
        <dbReference type="EMBL" id="ACF10058.1"/>
    </source>
</evidence>